<dbReference type="InterPro" id="IPR036864">
    <property type="entry name" value="Zn2-C6_fun-type_DNA-bd_sf"/>
</dbReference>
<accession>A0A9W8CIY2</accession>
<evidence type="ECO:0000256" key="1">
    <source>
        <dbReference type="SAM" id="MobiDB-lite"/>
    </source>
</evidence>
<dbReference type="AlphaFoldDB" id="A0A9W8CIY2"/>
<dbReference type="PROSITE" id="PS50048">
    <property type="entry name" value="ZN2_CY6_FUNGAL_2"/>
    <property type="match status" value="1"/>
</dbReference>
<dbReference type="SUPFAM" id="SSF57701">
    <property type="entry name" value="Zn2/Cys6 DNA-binding domain"/>
    <property type="match status" value="1"/>
</dbReference>
<dbReference type="EMBL" id="JANBOH010000086">
    <property type="protein sequence ID" value="KAJ1645848.1"/>
    <property type="molecule type" value="Genomic_DNA"/>
</dbReference>
<dbReference type="Proteomes" id="UP001145021">
    <property type="component" value="Unassembled WGS sequence"/>
</dbReference>
<dbReference type="InterPro" id="IPR001138">
    <property type="entry name" value="Zn2Cys6_DnaBD"/>
</dbReference>
<organism evidence="3 4">
    <name type="scientific">Coemansia asiatica</name>
    <dbReference type="NCBI Taxonomy" id="1052880"/>
    <lineage>
        <taxon>Eukaryota</taxon>
        <taxon>Fungi</taxon>
        <taxon>Fungi incertae sedis</taxon>
        <taxon>Zoopagomycota</taxon>
        <taxon>Kickxellomycotina</taxon>
        <taxon>Kickxellomycetes</taxon>
        <taxon>Kickxellales</taxon>
        <taxon>Kickxellaceae</taxon>
        <taxon>Coemansia</taxon>
    </lineage>
</organism>
<dbReference type="CDD" id="cd00067">
    <property type="entry name" value="GAL4"/>
    <property type="match status" value="1"/>
</dbReference>
<gene>
    <name evidence="3" type="ORF">LPJ64_002603</name>
</gene>
<feature type="region of interest" description="Disordered" evidence="1">
    <location>
        <begin position="132"/>
        <end position="156"/>
    </location>
</feature>
<comment type="caution">
    <text evidence="3">The sequence shown here is derived from an EMBL/GenBank/DDBJ whole genome shotgun (WGS) entry which is preliminary data.</text>
</comment>
<evidence type="ECO:0000259" key="2">
    <source>
        <dbReference type="PROSITE" id="PS50048"/>
    </source>
</evidence>
<name>A0A9W8CIY2_9FUNG</name>
<reference evidence="3" key="1">
    <citation type="submission" date="2022-07" db="EMBL/GenBank/DDBJ databases">
        <title>Phylogenomic reconstructions and comparative analyses of Kickxellomycotina fungi.</title>
        <authorList>
            <person name="Reynolds N.K."/>
            <person name="Stajich J.E."/>
            <person name="Barry K."/>
            <person name="Grigoriev I.V."/>
            <person name="Crous P."/>
            <person name="Smith M.E."/>
        </authorList>
    </citation>
    <scope>NUCLEOTIDE SEQUENCE</scope>
    <source>
        <strain evidence="3">NBRC 105413</strain>
    </source>
</reference>
<feature type="domain" description="Zn(2)-C6 fungal-type" evidence="2">
    <location>
        <begin position="51"/>
        <end position="81"/>
    </location>
</feature>
<feature type="compositionally biased region" description="Low complexity" evidence="1">
    <location>
        <begin position="722"/>
        <end position="749"/>
    </location>
</feature>
<dbReference type="GO" id="GO:0008270">
    <property type="term" value="F:zinc ion binding"/>
    <property type="evidence" value="ECO:0007669"/>
    <property type="project" value="InterPro"/>
</dbReference>
<protein>
    <recommendedName>
        <fullName evidence="2">Zn(2)-C6 fungal-type domain-containing protein</fullName>
    </recommendedName>
</protein>
<feature type="region of interest" description="Disordered" evidence="1">
    <location>
        <begin position="701"/>
        <end position="757"/>
    </location>
</feature>
<sequence>MANKVVKASRSSKTKSVSRKTCISVVKNPKARSSKQPAKKRTIADSAAQSMCVRCRVLNTSCDHRMPQCTSCTNASKVCFYFQATINDKLFNNLPQNPSLGNRTSNRAGALAANQWMRLQASDEFLEVGPVNDTASDAHIPEDTSSLTENPFRDQSESTLASALSGPLEKVIQKYPDGSAVEMQRRARLLTEQVESPSLPLPLPLPSSDLLDCINRSIAQKEALETQPRRSLLNERLNGSSLLALGILLQEQYAKEVVLYGGPRETRGAYITGRVAVTVKSIDQIKSLTVTLRPQRQKLFQSQLPVTPDLLLRTTLVTNGQTNAQVICISMDEKGHEWLFTIGIPGATAETVYSREHYVAYELIAEARIQGTWVGATQSKACPIAIKRAPNTDSPWVILASEPVSESSDWHSKLEITLVAESRIIHDEQSMSVRGVIRPLHKGISLVKAGFQIIEKIGRRVVLFGADQNLVYRHVIIGTTVDFPNAGSAHTHSNEAASIDGRRQTRRPGLPLIQEISASRSLAIPKAYTRIQYDIHRGPIRVNHELLFFVSIVDSMGSAHDLRLATPVFVLPRVDSRQLNLPRYEETNADRLVESSSGGSLQRDVDFWSNYVLIDTVERNTKDSDIIPDEESPEIDIGEDDCYQADDNITYIEPISACPLALDGYQQLDNTDVPPPSYPGAATTVERTFVSADLALPGQETDVTRRKRKFSPRTLLRQQPQSSLTETSDQSSSNSISISISGSSSSSRSANNDFLYI</sequence>
<dbReference type="GO" id="GO:0000981">
    <property type="term" value="F:DNA-binding transcription factor activity, RNA polymerase II-specific"/>
    <property type="evidence" value="ECO:0007669"/>
    <property type="project" value="InterPro"/>
</dbReference>
<evidence type="ECO:0000313" key="3">
    <source>
        <dbReference type="EMBL" id="KAJ1645848.1"/>
    </source>
</evidence>
<evidence type="ECO:0000313" key="4">
    <source>
        <dbReference type="Proteomes" id="UP001145021"/>
    </source>
</evidence>
<keyword evidence="4" id="KW-1185">Reference proteome</keyword>
<proteinExistence type="predicted"/>